<dbReference type="EMBL" id="QVQZ01000001">
    <property type="protein sequence ID" value="RFU54201.1"/>
    <property type="molecule type" value="Genomic_DNA"/>
</dbReference>
<dbReference type="UniPathway" id="UPA00934"/>
<evidence type="ECO:0000256" key="3">
    <source>
        <dbReference type="ARBA" id="ARBA00011903"/>
    </source>
</evidence>
<dbReference type="Proteomes" id="UP000262901">
    <property type="component" value="Unassembled WGS sequence"/>
</dbReference>
<feature type="domain" description="AAA" evidence="14">
    <location>
        <begin position="36"/>
        <end position="167"/>
    </location>
</feature>
<dbReference type="OrthoDB" id="9794577at2"/>
<reference evidence="17 19" key="2">
    <citation type="submission" date="2018-08" db="EMBL/GenBank/DDBJ databases">
        <title>Draft genome of Streptococcus sp. nov. Z1.</title>
        <authorList>
            <person name="Tian Z."/>
        </authorList>
    </citation>
    <scope>NUCLEOTIDE SEQUENCE [LARGE SCALE GENOMIC DNA]</scope>
    <source>
        <strain evidence="17">Z1</strain>
        <strain evidence="19">Z1(2018)</strain>
    </source>
</reference>
<dbReference type="Proteomes" id="UP000264056">
    <property type="component" value="Unassembled WGS sequence"/>
</dbReference>
<dbReference type="EMBL" id="CP031733">
    <property type="protein sequence ID" value="AXQ78529.1"/>
    <property type="molecule type" value="Genomic_DNA"/>
</dbReference>
<comment type="catalytic activity">
    <reaction evidence="13">
        <text>L-tyrosyl-[protein] + ATP = O-phospho-L-tyrosyl-[protein] + ADP + H(+)</text>
        <dbReference type="Rhea" id="RHEA:10596"/>
        <dbReference type="Rhea" id="RHEA-COMP:10136"/>
        <dbReference type="Rhea" id="RHEA-COMP:20101"/>
        <dbReference type="ChEBI" id="CHEBI:15378"/>
        <dbReference type="ChEBI" id="CHEBI:30616"/>
        <dbReference type="ChEBI" id="CHEBI:46858"/>
        <dbReference type="ChEBI" id="CHEBI:61978"/>
        <dbReference type="ChEBI" id="CHEBI:456216"/>
        <dbReference type="EC" id="2.7.10.2"/>
    </reaction>
</comment>
<evidence type="ECO:0000256" key="10">
    <source>
        <dbReference type="ARBA" id="ARBA00023137"/>
    </source>
</evidence>
<reference evidence="18" key="3">
    <citation type="submission" date="2018-08" db="EMBL/GenBank/DDBJ databases">
        <title>Streptococcus chenjunshii sp. nov., isolated from stools sample of the Tibetan antelope in the Qinghai-Tibet plateau, China.</title>
        <authorList>
            <person name="Tian Z."/>
        </authorList>
    </citation>
    <scope>NUCLEOTIDE SEQUENCE [LARGE SCALE GENOMIC DNA]</scope>
    <source>
        <strain evidence="18">Z15</strain>
    </source>
</reference>
<evidence type="ECO:0000256" key="9">
    <source>
        <dbReference type="ARBA" id="ARBA00022903"/>
    </source>
</evidence>
<keyword evidence="20" id="KW-1185">Reference proteome</keyword>
<reference evidence="15" key="4">
    <citation type="journal article" date="2019" name="Int. J. Syst. Evol. Microbiol.">
        <title>Streptococcus chenjunshii sp. nov. isolated from feces of Tibetan antelopes.</title>
        <authorList>
            <person name="Tian Z."/>
            <person name="Lu S."/>
            <person name="Jin D."/>
            <person name="Yang J."/>
            <person name="Pu J."/>
            <person name="Lai X.H."/>
            <person name="Bai X.N."/>
            <person name="Wu X.M."/>
            <person name="Li J."/>
            <person name="Wang S."/>
            <person name="Xu J."/>
        </authorList>
    </citation>
    <scope>NUCLEOTIDE SEQUENCE</scope>
    <source>
        <strain evidence="15">Z15</strain>
    </source>
</reference>
<evidence type="ECO:0000313" key="16">
    <source>
        <dbReference type="EMBL" id="RFU52009.1"/>
    </source>
</evidence>
<evidence type="ECO:0000256" key="1">
    <source>
        <dbReference type="ARBA" id="ARBA00005132"/>
    </source>
</evidence>
<protein>
    <recommendedName>
        <fullName evidence="4">Tyrosine-protein kinase CpsD</fullName>
        <ecNumber evidence="3">2.7.10.2</ecNumber>
    </recommendedName>
</protein>
<comment type="pathway">
    <text evidence="1">Capsule biogenesis; capsule polysaccharide biosynthesis.</text>
</comment>
<keyword evidence="9" id="KW-0972">Capsule biogenesis/degradation</keyword>
<evidence type="ECO:0000256" key="8">
    <source>
        <dbReference type="ARBA" id="ARBA00022840"/>
    </source>
</evidence>
<dbReference type="NCBIfam" id="TIGR01007">
    <property type="entry name" value="eps_fam"/>
    <property type="match status" value="1"/>
</dbReference>
<accession>A0A346NBY4</accession>
<evidence type="ECO:0000256" key="4">
    <source>
        <dbReference type="ARBA" id="ARBA00019200"/>
    </source>
</evidence>
<comment type="function">
    <text evidence="12">Involved in the regulation of capsular polysaccharide biosynthesis. Autophosphorylation of CpsD attenuates its activity and reduces the level of encapsulation. May be part of a complex that directs the coordinated polymerization and export to the cell surface of the capsular polysaccharide.</text>
</comment>
<dbReference type="Gene3D" id="3.40.50.300">
    <property type="entry name" value="P-loop containing nucleotide triphosphate hydrolases"/>
    <property type="match status" value="1"/>
</dbReference>
<proteinExistence type="inferred from homology"/>
<dbReference type="Pfam" id="PF13614">
    <property type="entry name" value="AAA_31"/>
    <property type="match status" value="1"/>
</dbReference>
<evidence type="ECO:0000313" key="19">
    <source>
        <dbReference type="Proteomes" id="UP000262901"/>
    </source>
</evidence>
<keyword evidence="11" id="KW-0270">Exopolysaccharide synthesis</keyword>
<accession>A0A372KPK9</accession>
<dbReference type="InterPro" id="IPR005702">
    <property type="entry name" value="Wzc-like_C"/>
</dbReference>
<dbReference type="GO" id="GO:0005524">
    <property type="term" value="F:ATP binding"/>
    <property type="evidence" value="ECO:0007669"/>
    <property type="project" value="UniProtKB-KW"/>
</dbReference>
<evidence type="ECO:0000256" key="13">
    <source>
        <dbReference type="ARBA" id="ARBA00051245"/>
    </source>
</evidence>
<evidence type="ECO:0000313" key="15">
    <source>
        <dbReference type="EMBL" id="AXQ78529.1"/>
    </source>
</evidence>
<evidence type="ECO:0000256" key="2">
    <source>
        <dbReference type="ARBA" id="ARBA00007316"/>
    </source>
</evidence>
<dbReference type="EMBL" id="QVQY01000001">
    <property type="protein sequence ID" value="RFU52009.1"/>
    <property type="molecule type" value="Genomic_DNA"/>
</dbReference>
<evidence type="ECO:0000256" key="12">
    <source>
        <dbReference type="ARBA" id="ARBA00024964"/>
    </source>
</evidence>
<dbReference type="PANTHER" id="PTHR32309:SF13">
    <property type="entry name" value="FERRIC ENTEROBACTIN TRANSPORT PROTEIN FEPE"/>
    <property type="match status" value="1"/>
</dbReference>
<dbReference type="InterPro" id="IPR025669">
    <property type="entry name" value="AAA_dom"/>
</dbReference>
<dbReference type="RefSeq" id="WP_116877298.1">
    <property type="nucleotide sequence ID" value="NZ_CP031733.1"/>
</dbReference>
<dbReference type="GO" id="GO:0005886">
    <property type="term" value="C:plasma membrane"/>
    <property type="evidence" value="ECO:0007669"/>
    <property type="project" value="TreeGrafter"/>
</dbReference>
<organism evidence="17 19">
    <name type="scientific">Streptococcus chenjunshii</name>
    <dbReference type="NCBI Taxonomy" id="2173853"/>
    <lineage>
        <taxon>Bacteria</taxon>
        <taxon>Bacillati</taxon>
        <taxon>Bacillota</taxon>
        <taxon>Bacilli</taxon>
        <taxon>Lactobacillales</taxon>
        <taxon>Streptococcaceae</taxon>
        <taxon>Streptococcus</taxon>
    </lineage>
</organism>
<keyword evidence="6" id="KW-0547">Nucleotide-binding</keyword>
<dbReference type="SUPFAM" id="SSF52540">
    <property type="entry name" value="P-loop containing nucleoside triphosphate hydrolases"/>
    <property type="match status" value="1"/>
</dbReference>
<evidence type="ECO:0000256" key="11">
    <source>
        <dbReference type="ARBA" id="ARBA00023169"/>
    </source>
</evidence>
<name>A0A372KPK9_9STRE</name>
<keyword evidence="8" id="KW-0067">ATP-binding</keyword>
<gene>
    <name evidence="15" type="ORF">DDV21_005255</name>
    <name evidence="16" type="ORF">DDV22_00790</name>
    <name evidence="17" type="ORF">DDV23_01345</name>
</gene>
<dbReference type="PANTHER" id="PTHR32309">
    <property type="entry name" value="TYROSINE-PROTEIN KINASE"/>
    <property type="match status" value="1"/>
</dbReference>
<dbReference type="KEGG" id="schj:DDV21_005255"/>
<evidence type="ECO:0000313" key="18">
    <source>
        <dbReference type="Proteomes" id="UP000246115"/>
    </source>
</evidence>
<dbReference type="CDD" id="cd05387">
    <property type="entry name" value="BY-kinase"/>
    <property type="match status" value="1"/>
</dbReference>
<evidence type="ECO:0000313" key="17">
    <source>
        <dbReference type="EMBL" id="RFU54201.1"/>
    </source>
</evidence>
<dbReference type="GO" id="GO:0045227">
    <property type="term" value="P:capsule polysaccharide biosynthetic process"/>
    <property type="evidence" value="ECO:0007669"/>
    <property type="project" value="UniProtKB-UniPathway"/>
</dbReference>
<comment type="similarity">
    <text evidence="2">Belongs to the CpsD/CapB family.</text>
</comment>
<reference evidence="16 20" key="1">
    <citation type="submission" date="2018-08" db="EMBL/GenBank/DDBJ databases">
        <title>Draft genome of Streptococcus sp .nov. Z2.</title>
        <authorList>
            <person name="Tian Z."/>
        </authorList>
    </citation>
    <scope>NUCLEOTIDE SEQUENCE [LARGE SCALE GENOMIC DNA]</scope>
    <source>
        <strain evidence="16 20">Z2</strain>
    </source>
</reference>
<evidence type="ECO:0000256" key="5">
    <source>
        <dbReference type="ARBA" id="ARBA00022679"/>
    </source>
</evidence>
<dbReference type="InterPro" id="IPR050445">
    <property type="entry name" value="Bact_polysacc_biosynth/exp"/>
</dbReference>
<evidence type="ECO:0000313" key="20">
    <source>
        <dbReference type="Proteomes" id="UP000264056"/>
    </source>
</evidence>
<dbReference type="AlphaFoldDB" id="A0A372KPK9"/>
<keyword evidence="5 17" id="KW-0808">Transferase</keyword>
<dbReference type="EC" id="2.7.10.2" evidence="3"/>
<keyword evidence="7 17" id="KW-0418">Kinase</keyword>
<evidence type="ECO:0000259" key="14">
    <source>
        <dbReference type="Pfam" id="PF13614"/>
    </source>
</evidence>
<dbReference type="Proteomes" id="UP000246115">
    <property type="component" value="Chromosome"/>
</dbReference>
<keyword evidence="10" id="KW-0829">Tyrosine-protein kinase</keyword>
<sequence>MSQLELVQVQPEVARLTQDYYNTVRTTIQFKGPDCKTIVITSVQTGEGKTTVAVNLASAFARAGFRTLLLDADTGGDDFSGAFTSSEDCQGLADFLAGQAELSDVIYETDIEHLMVAPAGSKEAAQVNLLQNADFSQMIKTVRDLYDYVIMDTPSIGLKLDAAIIARNADASILVAEAGATKRRFLQKAKSQMQQSGAEFLGVILNKADIPENSNPYKIQGRQVKKQTAEK</sequence>
<evidence type="ECO:0000256" key="6">
    <source>
        <dbReference type="ARBA" id="ARBA00022741"/>
    </source>
</evidence>
<evidence type="ECO:0000256" key="7">
    <source>
        <dbReference type="ARBA" id="ARBA00022777"/>
    </source>
</evidence>
<dbReference type="GO" id="GO:0004715">
    <property type="term" value="F:non-membrane spanning protein tyrosine kinase activity"/>
    <property type="evidence" value="ECO:0007669"/>
    <property type="project" value="UniProtKB-EC"/>
</dbReference>
<dbReference type="InterPro" id="IPR027417">
    <property type="entry name" value="P-loop_NTPase"/>
</dbReference>